<dbReference type="EMBL" id="JBIYDN010000023">
    <property type="protein sequence ID" value="MFK4446057.1"/>
    <property type="molecule type" value="Genomic_DNA"/>
</dbReference>
<sequence>MNGKMGAPAGEGGIHPIWASVGPSSEMVGIVAKVPLSTRPNKPIRTGPANHDSFRDDGWFRTGDLGYFANAAGNVRISGRKKEIINRGGKKYFPREIVDILYVHPAMWQMITSSLDRPTITRHAE</sequence>
<protein>
    <submittedName>
        <fullName evidence="3">Acyl-CoA synthetase (AMP-forming)/AMP-acid ligase II</fullName>
    </submittedName>
</protein>
<comment type="similarity">
    <text evidence="1">Belongs to the ATP-dependent AMP-binding enzyme family.</text>
</comment>
<dbReference type="RefSeq" id="WP_404610997.1">
    <property type="nucleotide sequence ID" value="NZ_JBIYDN010000023.1"/>
</dbReference>
<dbReference type="Gene3D" id="3.40.50.12780">
    <property type="entry name" value="N-terminal domain of ligase-like"/>
    <property type="match status" value="1"/>
</dbReference>
<reference evidence="3 4" key="2">
    <citation type="submission" date="2024-11" db="EMBL/GenBank/DDBJ databases">
        <title>Using genomics to understand microbial adaptation to soil warming.</title>
        <authorList>
            <person name="Deangelis K.M. PhD."/>
        </authorList>
    </citation>
    <scope>NUCLEOTIDE SEQUENCE [LARGE SCALE GENOMIC DNA]</scope>
    <source>
        <strain evidence="3 4">GAS97</strain>
    </source>
</reference>
<dbReference type="GO" id="GO:0016874">
    <property type="term" value="F:ligase activity"/>
    <property type="evidence" value="ECO:0007669"/>
    <property type="project" value="UniProtKB-KW"/>
</dbReference>
<dbReference type="Proteomes" id="UP001620514">
    <property type="component" value="Unassembled WGS sequence"/>
</dbReference>
<name>A0ABW8MRK1_9BURK</name>
<dbReference type="SUPFAM" id="SSF56801">
    <property type="entry name" value="Acetyl-CoA synthetase-like"/>
    <property type="match status" value="1"/>
</dbReference>
<evidence type="ECO:0000256" key="1">
    <source>
        <dbReference type="ARBA" id="ARBA00006432"/>
    </source>
</evidence>
<accession>A0ABW8MRK1</accession>
<evidence type="ECO:0000313" key="3">
    <source>
        <dbReference type="EMBL" id="MFK4446057.1"/>
    </source>
</evidence>
<gene>
    <name evidence="3" type="ORF">ABH943_006089</name>
</gene>
<comment type="caution">
    <text evidence="3">The sequence shown here is derived from an EMBL/GenBank/DDBJ whole genome shotgun (WGS) entry which is preliminary data.</text>
</comment>
<evidence type="ECO:0000313" key="4">
    <source>
        <dbReference type="Proteomes" id="UP001620514"/>
    </source>
</evidence>
<dbReference type="PANTHER" id="PTHR43201:SF5">
    <property type="entry name" value="MEDIUM-CHAIN ACYL-COA LIGASE ACSF2, MITOCHONDRIAL"/>
    <property type="match status" value="1"/>
</dbReference>
<organism evidence="3 4">
    <name type="scientific">Caballeronia udeis</name>
    <dbReference type="NCBI Taxonomy" id="1232866"/>
    <lineage>
        <taxon>Bacteria</taxon>
        <taxon>Pseudomonadati</taxon>
        <taxon>Pseudomonadota</taxon>
        <taxon>Betaproteobacteria</taxon>
        <taxon>Burkholderiales</taxon>
        <taxon>Burkholderiaceae</taxon>
        <taxon>Caballeronia</taxon>
    </lineage>
</organism>
<keyword evidence="2 3" id="KW-0436">Ligase</keyword>
<keyword evidence="4" id="KW-1185">Reference proteome</keyword>
<reference evidence="3 4" key="1">
    <citation type="submission" date="2024-10" db="EMBL/GenBank/DDBJ databases">
        <authorList>
            <person name="Deangelis K."/>
            <person name="Huntemann M."/>
            <person name="Clum A."/>
            <person name="Wang J."/>
            <person name="Palaniappan K."/>
            <person name="Ritter S."/>
            <person name="Chen I.-M."/>
            <person name="Stamatis D."/>
            <person name="Reddy T."/>
            <person name="O'Malley R."/>
            <person name="Daum C."/>
            <person name="Ng V."/>
            <person name="Ivanova N."/>
            <person name="Kyrpides N."/>
            <person name="Woyke T."/>
        </authorList>
    </citation>
    <scope>NUCLEOTIDE SEQUENCE [LARGE SCALE GENOMIC DNA]</scope>
    <source>
        <strain evidence="3 4">GAS97</strain>
    </source>
</reference>
<dbReference type="PANTHER" id="PTHR43201">
    <property type="entry name" value="ACYL-COA SYNTHETASE"/>
    <property type="match status" value="1"/>
</dbReference>
<evidence type="ECO:0000256" key="2">
    <source>
        <dbReference type="ARBA" id="ARBA00022598"/>
    </source>
</evidence>
<proteinExistence type="inferred from homology"/>
<dbReference type="InterPro" id="IPR042099">
    <property type="entry name" value="ANL_N_sf"/>
</dbReference>